<evidence type="ECO:0000256" key="1">
    <source>
        <dbReference type="ARBA" id="ARBA00004123"/>
    </source>
</evidence>
<evidence type="ECO:0000313" key="6">
    <source>
        <dbReference type="EMBL" id="PSS32184.1"/>
    </source>
</evidence>
<evidence type="ECO:0000256" key="2">
    <source>
        <dbReference type="ARBA" id="ARBA00023242"/>
    </source>
</evidence>
<evidence type="ECO:0000256" key="4">
    <source>
        <dbReference type="SAM" id="MobiDB-lite"/>
    </source>
</evidence>
<feature type="region of interest" description="Disordered" evidence="4">
    <location>
        <begin position="208"/>
        <end position="232"/>
    </location>
</feature>
<feature type="compositionally biased region" description="Acidic residues" evidence="4">
    <location>
        <begin position="458"/>
        <end position="473"/>
    </location>
</feature>
<evidence type="ECO:0000256" key="3">
    <source>
        <dbReference type="ARBA" id="ARBA00038149"/>
    </source>
</evidence>
<dbReference type="GO" id="GO:0048188">
    <property type="term" value="C:Set1C/COMPASS complex"/>
    <property type="evidence" value="ECO:0007669"/>
    <property type="project" value="InterPro"/>
</dbReference>
<dbReference type="OrthoDB" id="10266026at2759"/>
<evidence type="ECO:0000259" key="5">
    <source>
        <dbReference type="PROSITE" id="PS50188"/>
    </source>
</evidence>
<proteinExistence type="inferred from homology"/>
<dbReference type="InterPro" id="IPR001870">
    <property type="entry name" value="B30.2/SPRY"/>
</dbReference>
<comment type="similarity">
    <text evidence="3">Belongs to the cclA family.</text>
</comment>
<feature type="compositionally biased region" description="Basic and acidic residues" evidence="4">
    <location>
        <begin position="381"/>
        <end position="395"/>
    </location>
</feature>
<comment type="caution">
    <text evidence="6">The sequence shown here is derived from an EMBL/GenBank/DDBJ whole genome shotgun (WGS) entry which is preliminary data.</text>
</comment>
<dbReference type="AlphaFoldDB" id="A0A2R6RQ94"/>
<dbReference type="SUPFAM" id="SSF49899">
    <property type="entry name" value="Concanavalin A-like lectins/glucanases"/>
    <property type="match status" value="1"/>
</dbReference>
<feature type="compositionally biased region" description="Basic and acidic residues" evidence="4">
    <location>
        <begin position="313"/>
        <end position="363"/>
    </location>
</feature>
<dbReference type="STRING" id="98765.A0A2R6RQ94"/>
<dbReference type="InterPro" id="IPR037353">
    <property type="entry name" value="ASH2"/>
</dbReference>
<gene>
    <name evidence="6" type="ORF">PHLCEN_2v2057</name>
</gene>
<dbReference type="GO" id="GO:0000976">
    <property type="term" value="F:transcription cis-regulatory region binding"/>
    <property type="evidence" value="ECO:0007669"/>
    <property type="project" value="TreeGrafter"/>
</dbReference>
<feature type="domain" description="B30.2/SPRY" evidence="5">
    <location>
        <begin position="1"/>
        <end position="134"/>
    </location>
</feature>
<feature type="compositionally biased region" description="Polar residues" evidence="4">
    <location>
        <begin position="148"/>
        <end position="157"/>
    </location>
</feature>
<keyword evidence="7" id="KW-1185">Reference proteome</keyword>
<dbReference type="InterPro" id="IPR003877">
    <property type="entry name" value="SPRY_dom"/>
</dbReference>
<feature type="compositionally biased region" description="Gly residues" evidence="4">
    <location>
        <begin position="1"/>
        <end position="11"/>
    </location>
</feature>
<name>A0A2R6RQ94_9APHY</name>
<dbReference type="PANTHER" id="PTHR10598:SF0">
    <property type="entry name" value="SET1_ASH2 HISTONE METHYLTRANSFERASE COMPLEX SUBUNIT ASH2"/>
    <property type="match status" value="1"/>
</dbReference>
<feature type="region of interest" description="Disordered" evidence="4">
    <location>
        <begin position="133"/>
        <end position="173"/>
    </location>
</feature>
<dbReference type="CDD" id="cd12872">
    <property type="entry name" value="SPRY_Ash2"/>
    <property type="match status" value="1"/>
</dbReference>
<reference evidence="6 7" key="1">
    <citation type="submission" date="2018-02" db="EMBL/GenBank/DDBJ databases">
        <title>Genome sequence of the basidiomycete white-rot fungus Phlebia centrifuga.</title>
        <authorList>
            <person name="Granchi Z."/>
            <person name="Peng M."/>
            <person name="de Vries R.P."/>
            <person name="Hilden K."/>
            <person name="Makela M.R."/>
            <person name="Grigoriev I."/>
            <person name="Riley R."/>
        </authorList>
    </citation>
    <scope>NUCLEOTIDE SEQUENCE [LARGE SCALE GENOMIC DNA]</scope>
    <source>
        <strain evidence="6 7">FBCC195</strain>
    </source>
</reference>
<feature type="compositionally biased region" description="Basic and acidic residues" evidence="4">
    <location>
        <begin position="12"/>
        <end position="32"/>
    </location>
</feature>
<dbReference type="SMART" id="SM00449">
    <property type="entry name" value="SPRY"/>
    <property type="match status" value="1"/>
</dbReference>
<dbReference type="PROSITE" id="PS50188">
    <property type="entry name" value="B302_SPRY"/>
    <property type="match status" value="1"/>
</dbReference>
<dbReference type="InterPro" id="IPR043136">
    <property type="entry name" value="B30.2/SPRY_sf"/>
</dbReference>
<evidence type="ECO:0000313" key="7">
    <source>
        <dbReference type="Proteomes" id="UP000186601"/>
    </source>
</evidence>
<organism evidence="6 7">
    <name type="scientific">Hermanssonia centrifuga</name>
    <dbReference type="NCBI Taxonomy" id="98765"/>
    <lineage>
        <taxon>Eukaryota</taxon>
        <taxon>Fungi</taxon>
        <taxon>Dikarya</taxon>
        <taxon>Basidiomycota</taxon>
        <taxon>Agaricomycotina</taxon>
        <taxon>Agaricomycetes</taxon>
        <taxon>Polyporales</taxon>
        <taxon>Meruliaceae</taxon>
        <taxon>Hermanssonia</taxon>
    </lineage>
</organism>
<keyword evidence="2" id="KW-0539">Nucleus</keyword>
<dbReference type="EMBL" id="MLYV02000190">
    <property type="protein sequence ID" value="PSS32184.1"/>
    <property type="molecule type" value="Genomic_DNA"/>
</dbReference>
<feature type="compositionally biased region" description="Basic and acidic residues" evidence="4">
    <location>
        <begin position="213"/>
        <end position="231"/>
    </location>
</feature>
<protein>
    <recommendedName>
        <fullName evidence="5">B30.2/SPRY domain-containing protein</fullName>
    </recommendedName>
</protein>
<comment type="subcellular location">
    <subcellularLocation>
        <location evidence="1">Nucleus</location>
    </subcellularLocation>
</comment>
<dbReference type="Gene3D" id="2.60.120.920">
    <property type="match status" value="1"/>
</dbReference>
<sequence>MEVKIGLGGGDKGPESKRQEGSHVRLGWGRREAPLNGPAGLDGYSYAVRDITGEKVHLSRLRPYAQPFKSGDVIGMYISLPSPHRQPNKRDPYDPAHIKRERIAIEFKGQEYFESYEYSQSKEMLTLMEANDRAKTSTSTPAPLATKKSATVKNLPSTARGGKSGPPEPTPMRPLPTLGPESCLAFFVNGESQGIAFQDLYDYLPLRTPPNKAQEKKRAHKEGLREHKENPYDDGSLGYYPLISLFNEAEVTLNPGPNFEFPPPPDIDAVLMSDCMDTDVKPVLDGMPKWRPLCERYPEYMAEQFALDRLEDTDSHKPEKEHKHQREPKEPKEPKEHKEHKEYKDTKVDEAKQLDAQEKLELHRAKRRAQAAARRERARKAKAEAEAEARRKAEENPVPPLDADRAMQVDEQSADRYSAPPTGTPSIYHHSPVATVESVGDIPTYWEGRTQDNSEYNTDGEDMGGEGVPDFDDHDPASSEMGIDEELAQIA</sequence>
<feature type="compositionally biased region" description="Acidic residues" evidence="4">
    <location>
        <begin position="482"/>
        <end position="491"/>
    </location>
</feature>
<dbReference type="Pfam" id="PF00622">
    <property type="entry name" value="SPRY"/>
    <property type="match status" value="1"/>
</dbReference>
<dbReference type="Proteomes" id="UP000186601">
    <property type="component" value="Unassembled WGS sequence"/>
</dbReference>
<dbReference type="InterPro" id="IPR013320">
    <property type="entry name" value="ConA-like_dom_sf"/>
</dbReference>
<accession>A0A2R6RQ94</accession>
<dbReference type="PANTHER" id="PTHR10598">
    <property type="entry name" value="SET1/ASH2 HISTONE METHYLTRANSFERASE COMPLEX SUBUNIT ASH2"/>
    <property type="match status" value="1"/>
</dbReference>
<feature type="region of interest" description="Disordered" evidence="4">
    <location>
        <begin position="1"/>
        <end position="32"/>
    </location>
</feature>
<feature type="region of interest" description="Disordered" evidence="4">
    <location>
        <begin position="313"/>
        <end position="491"/>
    </location>
</feature>